<protein>
    <submittedName>
        <fullName evidence="2">Acyl carrier protein</fullName>
    </submittedName>
</protein>
<evidence type="ECO:0000313" key="2">
    <source>
        <dbReference type="EMBL" id="MBB5080360.1"/>
    </source>
</evidence>
<dbReference type="RefSeq" id="WP_184966776.1">
    <property type="nucleotide sequence ID" value="NZ_JACHIN010000008.1"/>
</dbReference>
<dbReference type="Gene3D" id="1.10.1200.10">
    <property type="entry name" value="ACP-like"/>
    <property type="match status" value="1"/>
</dbReference>
<evidence type="ECO:0000313" key="3">
    <source>
        <dbReference type="Proteomes" id="UP000568380"/>
    </source>
</evidence>
<gene>
    <name evidence="2" type="ORF">HNR40_005847</name>
</gene>
<keyword evidence="3" id="KW-1185">Reference proteome</keyword>
<dbReference type="SUPFAM" id="SSF47336">
    <property type="entry name" value="ACP-like"/>
    <property type="match status" value="1"/>
</dbReference>
<reference evidence="2 3" key="1">
    <citation type="submission" date="2020-08" db="EMBL/GenBank/DDBJ databases">
        <title>Genomic Encyclopedia of Type Strains, Phase IV (KMG-IV): sequencing the most valuable type-strain genomes for metagenomic binning, comparative biology and taxonomic classification.</title>
        <authorList>
            <person name="Goeker M."/>
        </authorList>
    </citation>
    <scope>NUCLEOTIDE SEQUENCE [LARGE SCALE GENOMIC DNA]</scope>
    <source>
        <strain evidence="2 3">DSM 45385</strain>
    </source>
</reference>
<proteinExistence type="predicted"/>
<sequence length="78" mass="8122">MIKERLAELVAESSDGEISAQEALTAGVPLSALGLTSIAQLRLIDAIESEFGVEIDLTDEGVALLDDLDALAGRLAAR</sequence>
<dbReference type="AlphaFoldDB" id="A0A7W8A7V1"/>
<dbReference type="InterPro" id="IPR009081">
    <property type="entry name" value="PP-bd_ACP"/>
</dbReference>
<dbReference type="Pfam" id="PF00550">
    <property type="entry name" value="PP-binding"/>
    <property type="match status" value="1"/>
</dbReference>
<name>A0A7W8A7V1_9ACTN</name>
<dbReference type="EMBL" id="JACHIN010000008">
    <property type="protein sequence ID" value="MBB5080360.1"/>
    <property type="molecule type" value="Genomic_DNA"/>
</dbReference>
<dbReference type="InterPro" id="IPR036736">
    <property type="entry name" value="ACP-like_sf"/>
</dbReference>
<dbReference type="PROSITE" id="PS50075">
    <property type="entry name" value="CARRIER"/>
    <property type="match status" value="1"/>
</dbReference>
<feature type="domain" description="Carrier" evidence="1">
    <location>
        <begin position="1"/>
        <end position="78"/>
    </location>
</feature>
<dbReference type="Proteomes" id="UP000568380">
    <property type="component" value="Unassembled WGS sequence"/>
</dbReference>
<evidence type="ECO:0000259" key="1">
    <source>
        <dbReference type="PROSITE" id="PS50075"/>
    </source>
</evidence>
<organism evidence="2 3">
    <name type="scientific">Nonomuraea endophytica</name>
    <dbReference type="NCBI Taxonomy" id="714136"/>
    <lineage>
        <taxon>Bacteria</taxon>
        <taxon>Bacillati</taxon>
        <taxon>Actinomycetota</taxon>
        <taxon>Actinomycetes</taxon>
        <taxon>Streptosporangiales</taxon>
        <taxon>Streptosporangiaceae</taxon>
        <taxon>Nonomuraea</taxon>
    </lineage>
</organism>
<comment type="caution">
    <text evidence="2">The sequence shown here is derived from an EMBL/GenBank/DDBJ whole genome shotgun (WGS) entry which is preliminary data.</text>
</comment>
<accession>A0A7W8A7V1</accession>